<dbReference type="GeneID" id="28837750"/>
<accession>A0A1B8GNH6</accession>
<dbReference type="Gene3D" id="1.20.1440.110">
    <property type="entry name" value="acylaminoacyl peptidase"/>
    <property type="match status" value="1"/>
</dbReference>
<sequence length="433" mass="48397">MCVPVILFQIVPTSPSPIGPRNAIVKQYFEIMSLLLHHFFPRNPTFGYEALRAAGYSNYGGADISEIIAICSRIPSGNEDRWLREWQAAADRAVSNAKTSVEKGNPISAQQAYLRASNYYRTAEFFRREDPFNDELAHTLYQKSVDTFVSAMKLVDYYFEEVDIPYEGTTLPGYFMRPDQKSVPRATIIFNGGFDSTKEEAWFAIALPALQRGFNVLIFDGPGQGMVIRERRLFFRPDWESVVTPVVDYALSRADVAPEKLVIFGWSMGGYLVAKAATKEHRAAALILDDGVFDFGHPFRSQTPGFVKYLIRHHWDAAANAILRLVMRTSTGTKWGLLNGKWTFGAASEADFLRQVMTYTLEGSAGEIKTPALILDAPDDHFLKGQPAALEKNVVCKTTFFALTAEEGASTHCHTGSSSRLHQVIFDYVADIL</sequence>
<dbReference type="Gene3D" id="3.40.50.1820">
    <property type="entry name" value="alpha/beta hydrolase"/>
    <property type="match status" value="1"/>
</dbReference>
<dbReference type="PANTHER" id="PTHR22946">
    <property type="entry name" value="DIENELACTONE HYDROLASE DOMAIN-CONTAINING PROTEIN-RELATED"/>
    <property type="match status" value="1"/>
</dbReference>
<dbReference type="InterPro" id="IPR050261">
    <property type="entry name" value="FrsA_esterase"/>
</dbReference>
<reference evidence="3 4" key="1">
    <citation type="submission" date="2016-03" db="EMBL/GenBank/DDBJ databases">
        <title>Comparative genomics of Pseudogymnoascus destructans, the fungus causing white-nose syndrome of bats.</title>
        <authorList>
            <person name="Palmer J.M."/>
            <person name="Drees K.P."/>
            <person name="Foster J.T."/>
            <person name="Lindner D.L."/>
        </authorList>
    </citation>
    <scope>NUCLEOTIDE SEQUENCE [LARGE SCALE GENOMIC DNA]</scope>
    <source>
        <strain evidence="3 4">UAMH 10579</strain>
    </source>
</reference>
<dbReference type="AlphaFoldDB" id="A0A1B8GNH6"/>
<dbReference type="Proteomes" id="UP000091956">
    <property type="component" value="Unassembled WGS sequence"/>
</dbReference>
<dbReference type="SUPFAM" id="SSF53474">
    <property type="entry name" value="alpha/beta-Hydrolases"/>
    <property type="match status" value="1"/>
</dbReference>
<dbReference type="RefSeq" id="XP_018131127.2">
    <property type="nucleotide sequence ID" value="XM_018273838.2"/>
</dbReference>
<gene>
    <name evidence="3" type="ORF">VE01_04364</name>
</gene>
<dbReference type="Pfam" id="PF12697">
    <property type="entry name" value="Abhydrolase_6"/>
    <property type="match status" value="1"/>
</dbReference>
<organism evidence="3 4">
    <name type="scientific">Pseudogymnoascus verrucosus</name>
    <dbReference type="NCBI Taxonomy" id="342668"/>
    <lineage>
        <taxon>Eukaryota</taxon>
        <taxon>Fungi</taxon>
        <taxon>Dikarya</taxon>
        <taxon>Ascomycota</taxon>
        <taxon>Pezizomycotina</taxon>
        <taxon>Leotiomycetes</taxon>
        <taxon>Thelebolales</taxon>
        <taxon>Thelebolaceae</taxon>
        <taxon>Pseudogymnoascus</taxon>
    </lineage>
</organism>
<dbReference type="InterPro" id="IPR000073">
    <property type="entry name" value="AB_hydrolase_1"/>
</dbReference>
<dbReference type="PANTHER" id="PTHR22946:SF12">
    <property type="entry name" value="CONIDIAL PIGMENT BIOSYNTHESIS PROTEIN AYG1 (AFU_ORTHOLOGUE AFUA_2G17550)"/>
    <property type="match status" value="1"/>
</dbReference>
<keyword evidence="4" id="KW-1185">Reference proteome</keyword>
<feature type="domain" description="AB hydrolase-1" evidence="2">
    <location>
        <begin position="191"/>
        <end position="383"/>
    </location>
</feature>
<dbReference type="STRING" id="342668.A0A1B8GNH6"/>
<reference evidence="4" key="2">
    <citation type="journal article" date="2018" name="Nat. Commun.">
        <title>Extreme sensitivity to ultraviolet light in the fungal pathogen causing white-nose syndrome of bats.</title>
        <authorList>
            <person name="Palmer J.M."/>
            <person name="Drees K.P."/>
            <person name="Foster J.T."/>
            <person name="Lindner D.L."/>
        </authorList>
    </citation>
    <scope>NUCLEOTIDE SEQUENCE [LARGE SCALE GENOMIC DNA]</scope>
    <source>
        <strain evidence="4">UAMH 10579</strain>
    </source>
</reference>
<protein>
    <recommendedName>
        <fullName evidence="2">AB hydrolase-1 domain-containing protein</fullName>
    </recommendedName>
</protein>
<evidence type="ECO:0000256" key="1">
    <source>
        <dbReference type="ARBA" id="ARBA00038115"/>
    </source>
</evidence>
<evidence type="ECO:0000313" key="4">
    <source>
        <dbReference type="Proteomes" id="UP000091956"/>
    </source>
</evidence>
<dbReference type="InterPro" id="IPR029058">
    <property type="entry name" value="AB_hydrolase_fold"/>
</dbReference>
<proteinExistence type="inferred from homology"/>
<name>A0A1B8GNH6_9PEZI</name>
<evidence type="ECO:0000259" key="2">
    <source>
        <dbReference type="Pfam" id="PF12697"/>
    </source>
</evidence>
<comment type="similarity">
    <text evidence="1">Belongs to the AB hydrolase superfamily. FUS2 hydrolase family.</text>
</comment>
<evidence type="ECO:0000313" key="3">
    <source>
        <dbReference type="EMBL" id="OBT97394.2"/>
    </source>
</evidence>
<dbReference type="EMBL" id="KV460222">
    <property type="protein sequence ID" value="OBT97394.2"/>
    <property type="molecule type" value="Genomic_DNA"/>
</dbReference>